<keyword evidence="3" id="KW-0479">Metal-binding</keyword>
<feature type="compositionally biased region" description="Basic and acidic residues" evidence="11">
    <location>
        <begin position="125"/>
        <end position="136"/>
    </location>
</feature>
<evidence type="ECO:0000256" key="1">
    <source>
        <dbReference type="ARBA" id="ARBA00004123"/>
    </source>
</evidence>
<dbReference type="FunFam" id="3.30.160.60:FF:000042">
    <property type="entry name" value="Zinc finger protein 148"/>
    <property type="match status" value="1"/>
</dbReference>
<dbReference type="Gene3D" id="3.30.160.60">
    <property type="entry name" value="Classic Zinc Finger"/>
    <property type="match status" value="2"/>
</dbReference>
<keyword evidence="5 10" id="KW-0863">Zinc-finger</keyword>
<dbReference type="Pfam" id="PF00096">
    <property type="entry name" value="zf-C2H2"/>
    <property type="match status" value="2"/>
</dbReference>
<reference evidence="13" key="2">
    <citation type="submission" date="2025-09" db="UniProtKB">
        <authorList>
            <consortium name="Ensembl"/>
        </authorList>
    </citation>
    <scope>IDENTIFICATION</scope>
</reference>
<keyword evidence="6" id="KW-0862">Zinc</keyword>
<feature type="region of interest" description="Disordered" evidence="11">
    <location>
        <begin position="94"/>
        <end position="145"/>
    </location>
</feature>
<dbReference type="PROSITE" id="PS50157">
    <property type="entry name" value="ZINC_FINGER_C2H2_2"/>
    <property type="match status" value="2"/>
</dbReference>
<feature type="region of interest" description="Disordered" evidence="11">
    <location>
        <begin position="1"/>
        <end position="66"/>
    </location>
</feature>
<dbReference type="Ensembl" id="ENSABRT00000024183.1">
    <property type="protein sequence ID" value="ENSABRP00000017024.1"/>
    <property type="gene ID" value="ENSABRG00000014868.1"/>
</dbReference>
<keyword evidence="7" id="KW-0805">Transcription regulation</keyword>
<keyword evidence="4" id="KW-0677">Repeat</keyword>
<dbReference type="PROSITE" id="PS00028">
    <property type="entry name" value="ZINC_FINGER_C2H2_1"/>
    <property type="match status" value="2"/>
</dbReference>
<dbReference type="SUPFAM" id="SSF57667">
    <property type="entry name" value="beta-beta-alpha zinc fingers"/>
    <property type="match status" value="1"/>
</dbReference>
<dbReference type="Proteomes" id="UP000694426">
    <property type="component" value="Unplaced"/>
</dbReference>
<proteinExistence type="inferred from homology"/>
<keyword evidence="14" id="KW-1185">Reference proteome</keyword>
<evidence type="ECO:0000313" key="14">
    <source>
        <dbReference type="Proteomes" id="UP000694426"/>
    </source>
</evidence>
<dbReference type="FunFam" id="3.30.160.60:FF:000230">
    <property type="entry name" value="Zinc finger protein 148"/>
    <property type="match status" value="1"/>
</dbReference>
<evidence type="ECO:0000259" key="12">
    <source>
        <dbReference type="PROSITE" id="PS50157"/>
    </source>
</evidence>
<comment type="similarity">
    <text evidence="2">Belongs to the krueppel C2H2-type zinc-finger protein family.</text>
</comment>
<dbReference type="GeneTree" id="ENSGT00940000159609"/>
<accession>A0A8B9CCZ3</accession>
<evidence type="ECO:0000256" key="8">
    <source>
        <dbReference type="ARBA" id="ARBA00023163"/>
    </source>
</evidence>
<evidence type="ECO:0000256" key="9">
    <source>
        <dbReference type="ARBA" id="ARBA00023242"/>
    </source>
</evidence>
<keyword evidence="9" id="KW-0539">Nucleus</keyword>
<evidence type="ECO:0000256" key="10">
    <source>
        <dbReference type="PROSITE-ProRule" id="PRU00042"/>
    </source>
</evidence>
<evidence type="ECO:0000256" key="5">
    <source>
        <dbReference type="ARBA" id="ARBA00022771"/>
    </source>
</evidence>
<feature type="domain" description="C2H2-type" evidence="12">
    <location>
        <begin position="196"/>
        <end position="223"/>
    </location>
</feature>
<gene>
    <name evidence="13" type="primary">ZNF740</name>
</gene>
<dbReference type="GO" id="GO:0005634">
    <property type="term" value="C:nucleus"/>
    <property type="evidence" value="ECO:0007669"/>
    <property type="project" value="UniProtKB-SubCell"/>
</dbReference>
<dbReference type="SMART" id="SM00355">
    <property type="entry name" value="ZnF_C2H2"/>
    <property type="match status" value="2"/>
</dbReference>
<evidence type="ECO:0000256" key="4">
    <source>
        <dbReference type="ARBA" id="ARBA00022737"/>
    </source>
</evidence>
<dbReference type="PANTHER" id="PTHR24394">
    <property type="entry name" value="ZINC FINGER PROTEIN"/>
    <property type="match status" value="1"/>
</dbReference>
<evidence type="ECO:0000256" key="6">
    <source>
        <dbReference type="ARBA" id="ARBA00022833"/>
    </source>
</evidence>
<evidence type="ECO:0000313" key="13">
    <source>
        <dbReference type="Ensembl" id="ENSABRP00000017024.1"/>
    </source>
</evidence>
<sequence length="333" mass="35056">MPWPPRSPHLARFLTTSAGAKGSSRHPRPLPGDRGKVRPPPALASPGRGRGDGPAPPSAPSTGCWSRLKAPDGNASLLACEGLSGVCLVPTAASKKMMPKQGAKAAAEGRERGGGGSPEVLALRQDGEKPRGRKEEETAEASQPKNSIKKMVVIKQNGSFQLSSAKNFICELCYGAFRSSYHLKRHILIHTGEKPFECDVCDMRFIQKYHLERHKRVHSGEKPYQCERCMQVRGGREGGGLLTPGGAPPRRGGLLTPCPCPPAELLQDRPAAATQTDVPRLPNQSPRGAAAALGRGDRSQRGAAGRSGPPPAAGPGGAAPPGLPDEVPTLYIG</sequence>
<organism evidence="13 14">
    <name type="scientific">Anser brachyrhynchus</name>
    <name type="common">Pink-footed goose</name>
    <dbReference type="NCBI Taxonomy" id="132585"/>
    <lineage>
        <taxon>Eukaryota</taxon>
        <taxon>Metazoa</taxon>
        <taxon>Chordata</taxon>
        <taxon>Craniata</taxon>
        <taxon>Vertebrata</taxon>
        <taxon>Euteleostomi</taxon>
        <taxon>Archelosauria</taxon>
        <taxon>Archosauria</taxon>
        <taxon>Dinosauria</taxon>
        <taxon>Saurischia</taxon>
        <taxon>Theropoda</taxon>
        <taxon>Coelurosauria</taxon>
        <taxon>Aves</taxon>
        <taxon>Neognathae</taxon>
        <taxon>Galloanserae</taxon>
        <taxon>Anseriformes</taxon>
        <taxon>Anatidae</taxon>
        <taxon>Anserinae</taxon>
        <taxon>Anser</taxon>
    </lineage>
</organism>
<evidence type="ECO:0000256" key="7">
    <source>
        <dbReference type="ARBA" id="ARBA00023015"/>
    </source>
</evidence>
<dbReference type="GO" id="GO:0000981">
    <property type="term" value="F:DNA-binding transcription factor activity, RNA polymerase II-specific"/>
    <property type="evidence" value="ECO:0007669"/>
    <property type="project" value="TreeGrafter"/>
</dbReference>
<evidence type="ECO:0000256" key="3">
    <source>
        <dbReference type="ARBA" id="ARBA00022723"/>
    </source>
</evidence>
<protein>
    <submittedName>
        <fullName evidence="13">Zinc finger protein 740</fullName>
    </submittedName>
</protein>
<dbReference type="InterPro" id="IPR036236">
    <property type="entry name" value="Znf_C2H2_sf"/>
</dbReference>
<evidence type="ECO:0000256" key="2">
    <source>
        <dbReference type="ARBA" id="ARBA00006991"/>
    </source>
</evidence>
<dbReference type="GO" id="GO:0008270">
    <property type="term" value="F:zinc ion binding"/>
    <property type="evidence" value="ECO:0007669"/>
    <property type="project" value="UniProtKB-KW"/>
</dbReference>
<dbReference type="PANTHER" id="PTHR24394:SF57">
    <property type="entry name" value="ZINC FINGER PROTEIN 740"/>
    <property type="match status" value="1"/>
</dbReference>
<dbReference type="InterPro" id="IPR013087">
    <property type="entry name" value="Znf_C2H2_type"/>
</dbReference>
<feature type="compositionally biased region" description="Polar residues" evidence="11">
    <location>
        <begin position="273"/>
        <end position="286"/>
    </location>
</feature>
<keyword evidence="8" id="KW-0804">Transcription</keyword>
<feature type="region of interest" description="Disordered" evidence="11">
    <location>
        <begin position="270"/>
        <end position="333"/>
    </location>
</feature>
<comment type="subcellular location">
    <subcellularLocation>
        <location evidence="1">Nucleus</location>
    </subcellularLocation>
</comment>
<evidence type="ECO:0000256" key="11">
    <source>
        <dbReference type="SAM" id="MobiDB-lite"/>
    </source>
</evidence>
<dbReference type="AlphaFoldDB" id="A0A8B9CCZ3"/>
<feature type="domain" description="C2H2-type" evidence="12">
    <location>
        <begin position="168"/>
        <end position="195"/>
    </location>
</feature>
<name>A0A8B9CCZ3_9AVES</name>
<reference evidence="13" key="1">
    <citation type="submission" date="2025-08" db="UniProtKB">
        <authorList>
            <consortium name="Ensembl"/>
        </authorList>
    </citation>
    <scope>IDENTIFICATION</scope>
</reference>